<accession>A0A1M6Y6R4</accession>
<evidence type="ECO:0000313" key="1">
    <source>
        <dbReference type="EMBL" id="SHL13931.1"/>
    </source>
</evidence>
<keyword evidence="1" id="KW-0436">Ligase</keyword>
<organism evidence="1 2">
    <name type="scientific">Pseudonocardia thermophila</name>
    <dbReference type="NCBI Taxonomy" id="1848"/>
    <lineage>
        <taxon>Bacteria</taxon>
        <taxon>Bacillati</taxon>
        <taxon>Actinomycetota</taxon>
        <taxon>Actinomycetes</taxon>
        <taxon>Pseudonocardiales</taxon>
        <taxon>Pseudonocardiaceae</taxon>
        <taxon>Pseudonocardia</taxon>
    </lineage>
</organism>
<sequence>MKDIFTWMRWPWLRGALHVYALPGQALREALVPFHEPIRQVPFCAVQPAEWFHATVTRLPWFLADPTIPPVADITAAVARAVATLPPFTLQLDGPRVTEYAVTVDAPASPEWTALVTAIRAAAAELDPGRELPIPPYAPHISVGYGIADGDDEVLREPLAAMTGTGPFPLPVNEVHLLAVQQDPQRGIFCWEPIAALPLGG</sequence>
<dbReference type="AlphaFoldDB" id="A0A1M6Y6R4"/>
<reference evidence="1 2" key="1">
    <citation type="submission" date="2016-11" db="EMBL/GenBank/DDBJ databases">
        <authorList>
            <person name="Jaros S."/>
            <person name="Januszkiewicz K."/>
            <person name="Wedrychowicz H."/>
        </authorList>
    </citation>
    <scope>NUCLEOTIDE SEQUENCE [LARGE SCALE GENOMIC DNA]</scope>
    <source>
        <strain evidence="1 2">DSM 43832</strain>
    </source>
</reference>
<dbReference type="Pfam" id="PF13563">
    <property type="entry name" value="2_5_RNA_ligase2"/>
    <property type="match status" value="1"/>
</dbReference>
<dbReference type="Proteomes" id="UP000184363">
    <property type="component" value="Unassembled WGS sequence"/>
</dbReference>
<evidence type="ECO:0000313" key="2">
    <source>
        <dbReference type="Proteomes" id="UP000184363"/>
    </source>
</evidence>
<proteinExistence type="predicted"/>
<protein>
    <submittedName>
        <fullName evidence="1">2'-5' RNA ligase superfamily protein</fullName>
    </submittedName>
</protein>
<dbReference type="GO" id="GO:0016874">
    <property type="term" value="F:ligase activity"/>
    <property type="evidence" value="ECO:0007669"/>
    <property type="project" value="UniProtKB-KW"/>
</dbReference>
<dbReference type="STRING" id="1848.SAMN05443637_11914"/>
<dbReference type="Gene3D" id="3.90.1140.10">
    <property type="entry name" value="Cyclic phosphodiesterase"/>
    <property type="match status" value="1"/>
</dbReference>
<dbReference type="InterPro" id="IPR009097">
    <property type="entry name" value="Cyclic_Pdiesterase"/>
</dbReference>
<dbReference type="EMBL" id="FRAP01000019">
    <property type="protein sequence ID" value="SHL13931.1"/>
    <property type="molecule type" value="Genomic_DNA"/>
</dbReference>
<dbReference type="SUPFAM" id="SSF55144">
    <property type="entry name" value="LigT-like"/>
    <property type="match status" value="1"/>
</dbReference>
<name>A0A1M6Y6R4_PSETH</name>
<gene>
    <name evidence="1" type="ORF">SAMN05443637_11914</name>
</gene>
<keyword evidence="2" id="KW-1185">Reference proteome</keyword>